<dbReference type="EMBL" id="CP060723">
    <property type="protein sequence ID" value="QNN45065.1"/>
    <property type="molecule type" value="Genomic_DNA"/>
</dbReference>
<gene>
    <name evidence="2" type="ORF">H9L23_12435</name>
</gene>
<dbReference type="GO" id="GO:0051213">
    <property type="term" value="F:dioxygenase activity"/>
    <property type="evidence" value="ECO:0007669"/>
    <property type="project" value="UniProtKB-KW"/>
</dbReference>
<name>A0A7G9QNZ0_9SPHI</name>
<reference evidence="2 3" key="1">
    <citation type="submission" date="2020-08" db="EMBL/GenBank/DDBJ databases">
        <title>Genome sequence of Pedobacter roseus KACC 11594T.</title>
        <authorList>
            <person name="Hyun D.-W."/>
            <person name="Bae J.-W."/>
        </authorList>
    </citation>
    <scope>NUCLEOTIDE SEQUENCE [LARGE SCALE GENOMIC DNA]</scope>
    <source>
        <strain evidence="2 3">KACC 11594</strain>
    </source>
</reference>
<feature type="domain" description="Fe2OG dioxygenase" evidence="1">
    <location>
        <begin position="104"/>
        <end position="202"/>
    </location>
</feature>
<dbReference type="Gene3D" id="2.60.120.590">
    <property type="entry name" value="Alpha-ketoglutarate-dependent dioxygenase AlkB-like"/>
    <property type="match status" value="1"/>
</dbReference>
<organism evidence="2 3">
    <name type="scientific">Pedobacter roseus</name>
    <dbReference type="NCBI Taxonomy" id="336820"/>
    <lineage>
        <taxon>Bacteria</taxon>
        <taxon>Pseudomonadati</taxon>
        <taxon>Bacteroidota</taxon>
        <taxon>Sphingobacteriia</taxon>
        <taxon>Sphingobacteriales</taxon>
        <taxon>Sphingobacteriaceae</taxon>
        <taxon>Pedobacter</taxon>
    </lineage>
</organism>
<keyword evidence="2" id="KW-0560">Oxidoreductase</keyword>
<dbReference type="AlphaFoldDB" id="A0A7G9QNZ0"/>
<dbReference type="PANTHER" id="PTHR31212">
    <property type="entry name" value="ALPHA-KETOGLUTARATE-DEPENDENT DIOXYGENASE ALKB HOMOLOG 3"/>
    <property type="match status" value="1"/>
</dbReference>
<accession>A0A7G9QNZ0</accession>
<dbReference type="PROSITE" id="PS51471">
    <property type="entry name" value="FE2OG_OXY"/>
    <property type="match status" value="1"/>
</dbReference>
<dbReference type="PANTHER" id="PTHR31212:SF4">
    <property type="entry name" value="ALPHA-KETOGLUTARATE-DEPENDENT DIOXYGENASE ALKB HOMOLOG 3"/>
    <property type="match status" value="1"/>
</dbReference>
<protein>
    <submittedName>
        <fullName evidence="2">Alpha-ketoglutarate-dependent dioxygenase AlkB</fullName>
    </submittedName>
</protein>
<keyword evidence="2" id="KW-0223">Dioxygenase</keyword>
<dbReference type="InterPro" id="IPR027450">
    <property type="entry name" value="AlkB-like"/>
</dbReference>
<dbReference type="GO" id="GO:0006307">
    <property type="term" value="P:DNA alkylation repair"/>
    <property type="evidence" value="ECO:0007669"/>
    <property type="project" value="InterPro"/>
</dbReference>
<evidence type="ECO:0000313" key="3">
    <source>
        <dbReference type="Proteomes" id="UP000515806"/>
    </source>
</evidence>
<dbReference type="InterPro" id="IPR005123">
    <property type="entry name" value="Oxoglu/Fe-dep_dioxygenase_dom"/>
</dbReference>
<keyword evidence="3" id="KW-1185">Reference proteome</keyword>
<evidence type="ECO:0000259" key="1">
    <source>
        <dbReference type="PROSITE" id="PS51471"/>
    </source>
</evidence>
<evidence type="ECO:0000313" key="2">
    <source>
        <dbReference type="EMBL" id="QNN45065.1"/>
    </source>
</evidence>
<sequence length="206" mass="23382">MEQLSFFSHSGQSAGLPGDVVDYHAGFIDQEKSDLLLKTLIRDTPWQQRLVKMYDREVLTPRLTAWYGNTDGIDYGALGKSTPMDWTASLLELKKLVEPVSGISFNSVLLNYYRNGRDSVAWHSDKETVMGSHPIIASVSFGAVRSFDIRKKENHHEKYSVRLEHGSLLIMKGDLQSGWEHRIAKTTENIGPRINLTFRRIMDPST</sequence>
<proteinExistence type="predicted"/>
<dbReference type="KEGG" id="proe:H9L23_12435"/>
<dbReference type="Proteomes" id="UP000515806">
    <property type="component" value="Chromosome"/>
</dbReference>
<dbReference type="InterPro" id="IPR037151">
    <property type="entry name" value="AlkB-like_sf"/>
</dbReference>
<dbReference type="InterPro" id="IPR032854">
    <property type="entry name" value="ALKBH3"/>
</dbReference>
<dbReference type="Pfam" id="PF13532">
    <property type="entry name" value="2OG-FeII_Oxy_2"/>
    <property type="match status" value="1"/>
</dbReference>
<dbReference type="SUPFAM" id="SSF51197">
    <property type="entry name" value="Clavaminate synthase-like"/>
    <property type="match status" value="1"/>
</dbReference>